<name>A0A1L5IZD1_DIOMU</name>
<evidence type="ECO:0000313" key="9">
    <source>
        <dbReference type="EMBL" id="APM86431.1"/>
    </source>
</evidence>
<reference evidence="9" key="2">
    <citation type="submission" date="2015-12" db="EMBL/GenBank/DDBJ databases">
        <authorList>
            <person name="Shamseldin A."/>
            <person name="Moawad H."/>
            <person name="Abd El-Rahim W.M."/>
            <person name="Sadowsky M.J."/>
        </authorList>
    </citation>
    <scope>NUCLEOTIDE SEQUENCE</scope>
</reference>
<dbReference type="InterPro" id="IPR039417">
    <property type="entry name" value="Peptidase_C1A_papain-like"/>
</dbReference>
<evidence type="ECO:0000256" key="1">
    <source>
        <dbReference type="ARBA" id="ARBA00008455"/>
    </source>
</evidence>
<dbReference type="InterPro" id="IPR025661">
    <property type="entry name" value="Pept_asp_AS"/>
</dbReference>
<dbReference type="CDD" id="cd02248">
    <property type="entry name" value="Peptidase_C1A"/>
    <property type="match status" value="1"/>
</dbReference>
<feature type="domain" description="Peptidase C1A papain C-terminal" evidence="7">
    <location>
        <begin position="131"/>
        <end position="351"/>
    </location>
</feature>
<dbReference type="PROSITE" id="PS00139">
    <property type="entry name" value="THIOL_PROTEASE_CYS"/>
    <property type="match status" value="1"/>
</dbReference>
<sequence>MALTNKSSCYGAMMILGVVLALGLLVSNASSSRLLTSSEQSVREMHEQWMSQYGRVYKDDAEKEERFKIFKQNLEFIEASNKLNKGYTLGLNAFSDLTNEEFRASHNGYKRPLKEQASSNLRPSPFNFTDVPAAVDWRTAGAVTPVKNQQQCGCCWAFSAVAAIEGATQIKTGTLTSLSEEQIVDCDTNGNDNGCNGGTPDGAFQYVVNNQGIDTESDYPYTAGGGSPGTCSASSYQPAASITGYQDVPANNEQALQQAAATQPISVAIDASDPSFQSYSSGIYSGPCNTNLDHAVTVVGYGTDPDSGNSYWIVKNSWGTSWGQEGYIWMQMGLNAPYGVCGIAMQASYPTA</sequence>
<proteinExistence type="evidence at transcript level"/>
<reference evidence="9" key="1">
    <citation type="journal article" date="2012" name="Mol. Cell. Proteomics">
        <title>The protein composition of the digestive fluid from the venus flytrap sheds light on prey digestion mechanisms.</title>
        <authorList>
            <person name="Schulze W.X."/>
            <person name="Sanggaard K.W."/>
            <person name="Kreuzer I."/>
            <person name="Knudsen A.D."/>
            <person name="Bemm F."/>
            <person name="Thogersen I.B."/>
            <person name="Brautigam A."/>
            <person name="Thomsen L.R."/>
            <person name="Schliesky S."/>
            <person name="Dyrlund T.F."/>
            <person name="Escalante-Perez M."/>
            <person name="Becker D."/>
            <person name="Schultz J."/>
            <person name="Karring H."/>
            <person name="Weber A."/>
            <person name="Hojrup P."/>
            <person name="Hedrich R."/>
            <person name="Enghild J.J."/>
        </authorList>
    </citation>
    <scope>NUCLEOTIDE SEQUENCE</scope>
</reference>
<dbReference type="FunFam" id="3.90.70.10:FF:000067">
    <property type="entry name" value="Senescence-specific cysteine protease"/>
    <property type="match status" value="1"/>
</dbReference>
<dbReference type="PANTHER" id="PTHR12411">
    <property type="entry name" value="CYSTEINE PROTEASE FAMILY C1-RELATED"/>
    <property type="match status" value="1"/>
</dbReference>
<dbReference type="InterPro" id="IPR000668">
    <property type="entry name" value="Peptidase_C1A_C"/>
</dbReference>
<dbReference type="Gene3D" id="3.90.70.10">
    <property type="entry name" value="Cysteine proteinases"/>
    <property type="match status" value="1"/>
</dbReference>
<evidence type="ECO:0000259" key="7">
    <source>
        <dbReference type="SMART" id="SM00645"/>
    </source>
</evidence>
<protein>
    <submittedName>
        <fullName evidence="9">Dionain 2</fullName>
    </submittedName>
</protein>
<comment type="similarity">
    <text evidence="1">Belongs to the peptidase C1 family.</text>
</comment>
<dbReference type="SMART" id="SM00848">
    <property type="entry name" value="Inhibitor_I29"/>
    <property type="match status" value="1"/>
</dbReference>
<evidence type="ECO:0000256" key="5">
    <source>
        <dbReference type="ARBA" id="ARBA00022807"/>
    </source>
</evidence>
<accession>A0A1L5IZD1</accession>
<dbReference type="SUPFAM" id="SSF54001">
    <property type="entry name" value="Cysteine proteinases"/>
    <property type="match status" value="1"/>
</dbReference>
<dbReference type="SMART" id="SM00645">
    <property type="entry name" value="Pept_C1"/>
    <property type="match status" value="1"/>
</dbReference>
<evidence type="ECO:0000256" key="2">
    <source>
        <dbReference type="ARBA" id="ARBA00022670"/>
    </source>
</evidence>
<evidence type="ECO:0000256" key="6">
    <source>
        <dbReference type="ARBA" id="ARBA00023157"/>
    </source>
</evidence>
<dbReference type="PROSITE" id="PS00640">
    <property type="entry name" value="THIOL_PROTEASE_ASN"/>
    <property type="match status" value="1"/>
</dbReference>
<evidence type="ECO:0000256" key="3">
    <source>
        <dbReference type="ARBA" id="ARBA00022729"/>
    </source>
</evidence>
<organism evidence="9">
    <name type="scientific">Dionaea muscipula</name>
    <name type="common">Venus flytrap</name>
    <dbReference type="NCBI Taxonomy" id="4362"/>
    <lineage>
        <taxon>Eukaryota</taxon>
        <taxon>Viridiplantae</taxon>
        <taxon>Streptophyta</taxon>
        <taxon>Embryophyta</taxon>
        <taxon>Tracheophyta</taxon>
        <taxon>Spermatophyta</taxon>
        <taxon>Magnoliopsida</taxon>
        <taxon>eudicotyledons</taxon>
        <taxon>Gunneridae</taxon>
        <taxon>Pentapetalae</taxon>
        <taxon>Caryophyllales</taxon>
        <taxon>Droseraceae</taxon>
        <taxon>Dionaea</taxon>
    </lineage>
</organism>
<keyword evidence="5" id="KW-0788">Thiol protease</keyword>
<dbReference type="InterPro" id="IPR038765">
    <property type="entry name" value="Papain-like_cys_pep_sf"/>
</dbReference>
<feature type="domain" description="Cathepsin propeptide inhibitor" evidence="8">
    <location>
        <begin position="46"/>
        <end position="102"/>
    </location>
</feature>
<keyword evidence="6" id="KW-1015">Disulfide bond</keyword>
<dbReference type="InterPro" id="IPR025660">
    <property type="entry name" value="Pept_his_AS"/>
</dbReference>
<dbReference type="Pfam" id="PF08246">
    <property type="entry name" value="Inhibitor_I29"/>
    <property type="match status" value="1"/>
</dbReference>
<dbReference type="EMBL" id="KU215382">
    <property type="protein sequence ID" value="APM86431.1"/>
    <property type="molecule type" value="mRNA"/>
</dbReference>
<keyword evidence="4" id="KW-0378">Hydrolase</keyword>
<keyword evidence="2" id="KW-0645">Protease</keyword>
<keyword evidence="3" id="KW-0732">Signal</keyword>
<dbReference type="Pfam" id="PF00112">
    <property type="entry name" value="Peptidase_C1"/>
    <property type="match status" value="1"/>
</dbReference>
<dbReference type="InterPro" id="IPR013128">
    <property type="entry name" value="Peptidase_C1A"/>
</dbReference>
<dbReference type="GO" id="GO:0008234">
    <property type="term" value="F:cysteine-type peptidase activity"/>
    <property type="evidence" value="ECO:0007669"/>
    <property type="project" value="UniProtKB-KW"/>
</dbReference>
<dbReference type="InterPro" id="IPR013201">
    <property type="entry name" value="Prot_inhib_I29"/>
</dbReference>
<evidence type="ECO:0000256" key="4">
    <source>
        <dbReference type="ARBA" id="ARBA00022801"/>
    </source>
</evidence>
<dbReference type="InterPro" id="IPR000169">
    <property type="entry name" value="Pept_cys_AS"/>
</dbReference>
<dbReference type="GO" id="GO:0006508">
    <property type="term" value="P:proteolysis"/>
    <property type="evidence" value="ECO:0007669"/>
    <property type="project" value="UniProtKB-KW"/>
</dbReference>
<dbReference type="PROSITE" id="PS00639">
    <property type="entry name" value="THIOL_PROTEASE_HIS"/>
    <property type="match status" value="1"/>
</dbReference>
<evidence type="ECO:0000259" key="8">
    <source>
        <dbReference type="SMART" id="SM00848"/>
    </source>
</evidence>
<dbReference type="SMR" id="A0A1L5IZD1"/>
<dbReference type="AlphaFoldDB" id="A0A1L5IZD1"/>
<dbReference type="PRINTS" id="PR00705">
    <property type="entry name" value="PAPAIN"/>
</dbReference>